<keyword evidence="7 15" id="KW-0479">Metal-binding</keyword>
<dbReference type="GO" id="GO:0009089">
    <property type="term" value="P:lysine biosynthetic process via diaminopimelate"/>
    <property type="evidence" value="ECO:0007669"/>
    <property type="project" value="UniProtKB-UniRule"/>
</dbReference>
<dbReference type="EMBL" id="QQAX01000001">
    <property type="protein sequence ID" value="RDI48734.1"/>
    <property type="molecule type" value="Genomic_DNA"/>
</dbReference>
<dbReference type="InterPro" id="IPR036264">
    <property type="entry name" value="Bact_exopeptidase_dim_dom"/>
</dbReference>
<evidence type="ECO:0000256" key="3">
    <source>
        <dbReference type="ARBA" id="ARBA00011738"/>
    </source>
</evidence>
<dbReference type="GO" id="GO:0050897">
    <property type="term" value="F:cobalt ion binding"/>
    <property type="evidence" value="ECO:0007669"/>
    <property type="project" value="UniProtKB-UniRule"/>
</dbReference>
<evidence type="ECO:0000313" key="17">
    <source>
        <dbReference type="EMBL" id="RDI48734.1"/>
    </source>
</evidence>
<keyword evidence="12 15" id="KW-0170">Cobalt</keyword>
<comment type="subunit">
    <text evidence="3 15">Homodimer.</text>
</comment>
<gene>
    <name evidence="15" type="primary">dapE</name>
    <name evidence="17" type="ORF">C8D86_10113</name>
</gene>
<feature type="binding site" evidence="15">
    <location>
        <position position="66"/>
    </location>
    <ligand>
        <name>Zn(2+)</name>
        <dbReference type="ChEBI" id="CHEBI:29105"/>
        <label>1</label>
    </ligand>
</feature>
<feature type="binding site" evidence="15">
    <location>
        <position position="99"/>
    </location>
    <ligand>
        <name>Zn(2+)</name>
        <dbReference type="ChEBI" id="CHEBI:29105"/>
        <label>1</label>
    </ligand>
</feature>
<dbReference type="GO" id="GO:0009014">
    <property type="term" value="F:succinyl-diaminopimelate desuccinylase activity"/>
    <property type="evidence" value="ECO:0007669"/>
    <property type="project" value="UniProtKB-UniRule"/>
</dbReference>
<dbReference type="SUPFAM" id="SSF55031">
    <property type="entry name" value="Bacterial exopeptidase dimerisation domain"/>
    <property type="match status" value="1"/>
</dbReference>
<evidence type="ECO:0000256" key="1">
    <source>
        <dbReference type="ARBA" id="ARBA00005130"/>
    </source>
</evidence>
<feature type="binding site" evidence="15">
    <location>
        <position position="162"/>
    </location>
    <ligand>
        <name>Zn(2+)</name>
        <dbReference type="ChEBI" id="CHEBI:29105"/>
        <label>1</label>
    </ligand>
</feature>
<feature type="domain" description="Peptidase M20 dimerisation" evidence="16">
    <location>
        <begin position="175"/>
        <end position="279"/>
    </location>
</feature>
<feature type="binding site" evidence="15">
    <location>
        <position position="134"/>
    </location>
    <ligand>
        <name>Zn(2+)</name>
        <dbReference type="ChEBI" id="CHEBI:29105"/>
        <label>2</label>
    </ligand>
</feature>
<comment type="catalytic activity">
    <reaction evidence="14 15">
        <text>N-succinyl-(2S,6S)-2,6-diaminopimelate + H2O = (2S,6S)-2,6-diaminopimelate + succinate</text>
        <dbReference type="Rhea" id="RHEA:22608"/>
        <dbReference type="ChEBI" id="CHEBI:15377"/>
        <dbReference type="ChEBI" id="CHEBI:30031"/>
        <dbReference type="ChEBI" id="CHEBI:57609"/>
        <dbReference type="ChEBI" id="CHEBI:58087"/>
        <dbReference type="EC" id="3.5.1.18"/>
    </reaction>
</comment>
<dbReference type="EC" id="3.5.1.18" evidence="4 15"/>
<keyword evidence="11 15" id="KW-0457">Lysine biosynthesis</keyword>
<dbReference type="PANTHER" id="PTHR43808">
    <property type="entry name" value="ACETYLORNITHINE DEACETYLASE"/>
    <property type="match status" value="1"/>
</dbReference>
<feature type="active site" evidence="15">
    <location>
        <position position="68"/>
    </location>
</feature>
<evidence type="ECO:0000256" key="6">
    <source>
        <dbReference type="ARBA" id="ARBA00022605"/>
    </source>
</evidence>
<evidence type="ECO:0000259" key="16">
    <source>
        <dbReference type="Pfam" id="PF07687"/>
    </source>
</evidence>
<dbReference type="GO" id="GO:0006526">
    <property type="term" value="P:L-arginine biosynthetic process"/>
    <property type="evidence" value="ECO:0007669"/>
    <property type="project" value="TreeGrafter"/>
</dbReference>
<dbReference type="InterPro" id="IPR002933">
    <property type="entry name" value="Peptidase_M20"/>
</dbReference>
<comment type="cofactor">
    <cofactor evidence="15">
        <name>Zn(2+)</name>
        <dbReference type="ChEBI" id="CHEBI:29105"/>
    </cofactor>
    <cofactor evidence="15">
        <name>Co(2+)</name>
        <dbReference type="ChEBI" id="CHEBI:48828"/>
    </cofactor>
    <text evidence="15">Binds 2 Zn(2+) or Co(2+) ions per subunit.</text>
</comment>
<dbReference type="CDD" id="cd03891">
    <property type="entry name" value="M20_DapE_proteobac"/>
    <property type="match status" value="1"/>
</dbReference>
<accession>A0A370H3V3</accession>
<dbReference type="UniPathway" id="UPA00034">
    <property type="reaction ID" value="UER00021"/>
</dbReference>
<evidence type="ECO:0000256" key="8">
    <source>
        <dbReference type="ARBA" id="ARBA00022801"/>
    </source>
</evidence>
<name>A0A370H3V3_9COXI</name>
<organism evidence="17 18">
    <name type="scientific">Aquicella lusitana</name>
    <dbReference type="NCBI Taxonomy" id="254246"/>
    <lineage>
        <taxon>Bacteria</taxon>
        <taxon>Pseudomonadati</taxon>
        <taxon>Pseudomonadota</taxon>
        <taxon>Gammaproteobacteria</taxon>
        <taxon>Legionellales</taxon>
        <taxon>Coxiellaceae</taxon>
        <taxon>Aquicella</taxon>
    </lineage>
</organism>
<comment type="similarity">
    <text evidence="2 15">Belongs to the peptidase M20A family. DapE subfamily.</text>
</comment>
<evidence type="ECO:0000256" key="11">
    <source>
        <dbReference type="ARBA" id="ARBA00023154"/>
    </source>
</evidence>
<keyword evidence="18" id="KW-1185">Reference proteome</keyword>
<evidence type="ECO:0000256" key="10">
    <source>
        <dbReference type="ARBA" id="ARBA00022915"/>
    </source>
</evidence>
<keyword evidence="9 15" id="KW-0862">Zinc</keyword>
<evidence type="ECO:0000256" key="9">
    <source>
        <dbReference type="ARBA" id="ARBA00022833"/>
    </source>
</evidence>
<dbReference type="RefSeq" id="WP_197737826.1">
    <property type="nucleotide sequence ID" value="NZ_LR699114.1"/>
</dbReference>
<dbReference type="GO" id="GO:0008270">
    <property type="term" value="F:zinc ion binding"/>
    <property type="evidence" value="ECO:0007669"/>
    <property type="project" value="UniProtKB-UniRule"/>
</dbReference>
<dbReference type="NCBIfam" id="TIGR01246">
    <property type="entry name" value="dapE_proteo"/>
    <property type="match status" value="1"/>
</dbReference>
<dbReference type="Gene3D" id="3.40.630.10">
    <property type="entry name" value="Zn peptidases"/>
    <property type="match status" value="2"/>
</dbReference>
<evidence type="ECO:0000256" key="15">
    <source>
        <dbReference type="HAMAP-Rule" id="MF_01690"/>
    </source>
</evidence>
<evidence type="ECO:0000256" key="7">
    <source>
        <dbReference type="ARBA" id="ARBA00022723"/>
    </source>
</evidence>
<dbReference type="PANTHER" id="PTHR43808:SF31">
    <property type="entry name" value="N-ACETYL-L-CITRULLINE DEACETYLASE"/>
    <property type="match status" value="1"/>
</dbReference>
<dbReference type="Proteomes" id="UP000254720">
    <property type="component" value="Unassembled WGS sequence"/>
</dbReference>
<keyword evidence="10 15" id="KW-0220">Diaminopimelate biosynthesis</keyword>
<reference evidence="17 18" key="1">
    <citation type="submission" date="2018-07" db="EMBL/GenBank/DDBJ databases">
        <title>Genomic Encyclopedia of Type Strains, Phase IV (KMG-IV): sequencing the most valuable type-strain genomes for metagenomic binning, comparative biology and taxonomic classification.</title>
        <authorList>
            <person name="Goeker M."/>
        </authorList>
    </citation>
    <scope>NUCLEOTIDE SEQUENCE [LARGE SCALE GENOMIC DNA]</scope>
    <source>
        <strain evidence="17 18">DSM 16500</strain>
    </source>
</reference>
<evidence type="ECO:0000256" key="12">
    <source>
        <dbReference type="ARBA" id="ARBA00023285"/>
    </source>
</evidence>
<feature type="binding site" evidence="15">
    <location>
        <position position="99"/>
    </location>
    <ligand>
        <name>Zn(2+)</name>
        <dbReference type="ChEBI" id="CHEBI:29105"/>
        <label>2</label>
    </ligand>
</feature>
<dbReference type="Pfam" id="PF01546">
    <property type="entry name" value="Peptidase_M20"/>
    <property type="match status" value="1"/>
</dbReference>
<evidence type="ECO:0000256" key="5">
    <source>
        <dbReference type="ARBA" id="ARBA00022391"/>
    </source>
</evidence>
<evidence type="ECO:0000313" key="18">
    <source>
        <dbReference type="Proteomes" id="UP000254720"/>
    </source>
</evidence>
<dbReference type="GO" id="GO:0019877">
    <property type="term" value="P:diaminopimelate biosynthetic process"/>
    <property type="evidence" value="ECO:0007669"/>
    <property type="project" value="UniProtKB-UniRule"/>
</dbReference>
<dbReference type="GO" id="GO:0008777">
    <property type="term" value="F:acetylornithine deacetylase activity"/>
    <property type="evidence" value="ECO:0007669"/>
    <property type="project" value="TreeGrafter"/>
</dbReference>
<dbReference type="Pfam" id="PF07687">
    <property type="entry name" value="M20_dimer"/>
    <property type="match status" value="1"/>
</dbReference>
<comment type="caution">
    <text evidence="17">The sequence shown here is derived from an EMBL/GenBank/DDBJ whole genome shotgun (WGS) entry which is preliminary data.</text>
</comment>
<dbReference type="InterPro" id="IPR050072">
    <property type="entry name" value="Peptidase_M20A"/>
</dbReference>
<dbReference type="SUPFAM" id="SSF53187">
    <property type="entry name" value="Zn-dependent exopeptidases"/>
    <property type="match status" value="1"/>
</dbReference>
<dbReference type="FunFam" id="3.40.630.10:FF:000005">
    <property type="entry name" value="Succinyl-diaminopimelate desuccinylase"/>
    <property type="match status" value="1"/>
</dbReference>
<feature type="active site" description="Proton acceptor" evidence="15">
    <location>
        <position position="133"/>
    </location>
</feature>
<dbReference type="NCBIfam" id="NF009557">
    <property type="entry name" value="PRK13009.1"/>
    <property type="match status" value="1"/>
</dbReference>
<dbReference type="HAMAP" id="MF_01690">
    <property type="entry name" value="DapE"/>
    <property type="match status" value="1"/>
</dbReference>
<evidence type="ECO:0000256" key="13">
    <source>
        <dbReference type="ARBA" id="ARBA00031891"/>
    </source>
</evidence>
<evidence type="ECO:0000256" key="2">
    <source>
        <dbReference type="ARBA" id="ARBA00006746"/>
    </source>
</evidence>
<evidence type="ECO:0000256" key="14">
    <source>
        <dbReference type="ARBA" id="ARBA00051301"/>
    </source>
</evidence>
<comment type="function">
    <text evidence="15">Catalyzes the hydrolysis of N-succinyl-L,L-diaminopimelic acid (SDAP), forming succinate and LL-2,6-diaminopimelate (DAP), an intermediate involved in the bacterial biosynthesis of lysine and meso-diaminopimelic acid, an essential component of bacterial cell walls.</text>
</comment>
<comment type="pathway">
    <text evidence="1 15">Amino-acid biosynthesis; L-lysine biosynthesis via DAP pathway; LL-2,6-diaminopimelate from (S)-tetrahydrodipicolinate (succinylase route): step 3/3.</text>
</comment>
<feature type="binding site" evidence="15">
    <location>
        <position position="348"/>
    </location>
    <ligand>
        <name>Zn(2+)</name>
        <dbReference type="ChEBI" id="CHEBI:29105"/>
        <label>2</label>
    </ligand>
</feature>
<dbReference type="AlphaFoldDB" id="A0A370H3V3"/>
<keyword evidence="8 15" id="KW-0378">Hydrolase</keyword>
<dbReference type="InterPro" id="IPR011650">
    <property type="entry name" value="Peptidase_M20_dimer"/>
</dbReference>
<protein>
    <recommendedName>
        <fullName evidence="5 15">Succinyl-diaminopimelate desuccinylase</fullName>
        <shortName evidence="15">SDAP desuccinylase</shortName>
        <ecNumber evidence="4 15">3.5.1.18</ecNumber>
    </recommendedName>
    <alternativeName>
        <fullName evidence="13 15">N-succinyl-LL-2,6-diaminoheptanedioate amidohydrolase</fullName>
    </alternativeName>
</protein>
<sequence length="375" mass="41114">MSDLIHLLKELIACPSVSPDDADCQKIIAERLARLGFECESMRFGDVDNLWARYGKHAPLVVFAGHTDVVPPGPIEDWTSLPFQPDIREGFLYGRGACDMKSAVAAMVIAAEKFVQQNPRFTGSLAFLITSDEEAAAIHGTRKVIEVLQARGEKIDYCIVGEPSSETHVGDQIRIGRRGSLHGHLTIHGKQGHVAHPHLAKNPIHLCLPALHEIAQTEWDKGNESFPFTTFQITNIHSGTGAANVIPGHLEVMFNFRFSTAVTVQELQQRTQDILHKHGLTFDLKWNVGGEPFLTQKGVLIAATQLAIQEVAGLDTRLSTGGGTSDGRFIAPTGAKVVELGVSHATAHQVNECVRVEDVKILVKIYERLLKILLR</sequence>
<dbReference type="InterPro" id="IPR005941">
    <property type="entry name" value="DapE_proteobac"/>
</dbReference>
<evidence type="ECO:0000256" key="4">
    <source>
        <dbReference type="ARBA" id="ARBA00011921"/>
    </source>
</evidence>
<proteinExistence type="inferred from homology"/>
<keyword evidence="6 15" id="KW-0028">Amino-acid biosynthesis</keyword>